<dbReference type="Proteomes" id="UP000290189">
    <property type="component" value="Unassembled WGS sequence"/>
</dbReference>
<evidence type="ECO:0000313" key="3">
    <source>
        <dbReference type="Proteomes" id="UP000290189"/>
    </source>
</evidence>
<reference evidence="2 3" key="1">
    <citation type="submission" date="2018-03" db="EMBL/GenBank/DDBJ databases">
        <authorList>
            <person name="Fogelqvist J."/>
        </authorList>
    </citation>
    <scope>NUCLEOTIDE SEQUENCE [LARGE SCALE GENOMIC DNA]</scope>
</reference>
<evidence type="ECO:0000313" key="2">
    <source>
        <dbReference type="EMBL" id="SPQ97335.1"/>
    </source>
</evidence>
<feature type="compositionally biased region" description="Basic and acidic residues" evidence="1">
    <location>
        <begin position="76"/>
        <end position="86"/>
    </location>
</feature>
<protein>
    <submittedName>
        <fullName evidence="2">Uncharacterized protein</fullName>
    </submittedName>
</protein>
<keyword evidence="2" id="KW-0496">Mitochondrion</keyword>
<gene>
    <name evidence="2" type="ORF">PLBR_LOCUS4550</name>
</gene>
<accession>A0A3P3YAY8</accession>
<evidence type="ECO:0000256" key="1">
    <source>
        <dbReference type="SAM" id="MobiDB-lite"/>
    </source>
</evidence>
<sequence length="241" mass="25909">MDPGGSDARDSGAPAPSFDRSVLDAIQTIRATVDTLEMSVEAIDLKLAELFGLQAERSKPALLSSPALLTGSRPPSPERHDARSDRPAGAPRTAFETLKDVLKSIPSRHGSVNNVYDEIKAFVALNVAVVDDVTPTVILDENLLPYLRASSSSAGRPSLHTRIWGQMMTIAGLSASDTKRALKRLIDAHYRTLKRKPSPIDSVPASMLSLADTLRSGGFARHEQHADVNADPDPTFHSVAQ</sequence>
<geneLocation type="mitochondrion" evidence="2"/>
<feature type="region of interest" description="Disordered" evidence="1">
    <location>
        <begin position="64"/>
        <end position="91"/>
    </location>
</feature>
<dbReference type="EMBL" id="OVEO01000007">
    <property type="protein sequence ID" value="SPQ97335.1"/>
    <property type="molecule type" value="Genomic_DNA"/>
</dbReference>
<organism evidence="2 3">
    <name type="scientific">Plasmodiophora brassicae</name>
    <name type="common">Clubroot disease agent</name>
    <dbReference type="NCBI Taxonomy" id="37360"/>
    <lineage>
        <taxon>Eukaryota</taxon>
        <taxon>Sar</taxon>
        <taxon>Rhizaria</taxon>
        <taxon>Endomyxa</taxon>
        <taxon>Phytomyxea</taxon>
        <taxon>Plasmodiophorida</taxon>
        <taxon>Plasmodiophoridae</taxon>
        <taxon>Plasmodiophora</taxon>
    </lineage>
</organism>
<proteinExistence type="predicted"/>
<name>A0A3P3YAY8_PLABS</name>
<dbReference type="AlphaFoldDB" id="A0A3P3YAY8"/>